<name>A0A3B1CS17_9ZZZZ</name>
<accession>A0A3B1CS17</accession>
<dbReference type="AlphaFoldDB" id="A0A3B1CS17"/>
<dbReference type="InterPro" id="IPR030925">
    <property type="entry name" value="T2SS_GspN_Lepto"/>
</dbReference>
<organism evidence="1">
    <name type="scientific">hydrothermal vent metagenome</name>
    <dbReference type="NCBI Taxonomy" id="652676"/>
    <lineage>
        <taxon>unclassified sequences</taxon>
        <taxon>metagenomes</taxon>
        <taxon>ecological metagenomes</taxon>
    </lineage>
</organism>
<proteinExistence type="predicted"/>
<evidence type="ECO:0000313" key="1">
    <source>
        <dbReference type="EMBL" id="VAX32799.1"/>
    </source>
</evidence>
<evidence type="ECO:0008006" key="2">
    <source>
        <dbReference type="Google" id="ProtNLM"/>
    </source>
</evidence>
<sequence>MLKKLIIVLLLLSLIVTGVWYVGIPDRWVAERLEGLLQRGRIRTELYGFKKTPFFGFKIEEVRIRHSRKELLSLEGVSGRIDLSSILLFGLKVSFSGHLAGGTISGEALLKRNDIRAAIDIRSVRLEGLDLLAASAIRGKGRLDMTGVMDNGDGDLYFEVKDMALKDIRKGGLYIPMKFFNHMKGAGSFKGKGFRIDAVSMEGDHIYGRLRNCVLSRGYFEGTLEVVAEPGVSEESLVFLEPYKESPGYYVIPLKGKVRDIL</sequence>
<gene>
    <name evidence="1" type="ORF">MNBD_NITROSPIRAE02-969</name>
</gene>
<protein>
    <recommendedName>
        <fullName evidence="2">Type II secretion system protein GspN</fullName>
    </recommendedName>
</protein>
<dbReference type="NCBIfam" id="TIGR04411">
    <property type="entry name" value="T2SS_GspN_Lepto"/>
    <property type="match status" value="1"/>
</dbReference>
<reference evidence="1" key="1">
    <citation type="submission" date="2018-06" db="EMBL/GenBank/DDBJ databases">
        <authorList>
            <person name="Zhirakovskaya E."/>
        </authorList>
    </citation>
    <scope>NUCLEOTIDE SEQUENCE</scope>
</reference>
<dbReference type="EMBL" id="UOGH01000269">
    <property type="protein sequence ID" value="VAX32799.1"/>
    <property type="molecule type" value="Genomic_DNA"/>
</dbReference>